<keyword evidence="4" id="KW-0518">Myosin</keyword>
<dbReference type="InterPro" id="IPR018247">
    <property type="entry name" value="EF_Hand_1_Ca_BS"/>
</dbReference>
<keyword evidence="3" id="KW-0106">Calcium</keyword>
<dbReference type="FunFam" id="1.10.238.10:FF:000007">
    <property type="entry name" value="Putative myosin regulatory light chain sqh"/>
    <property type="match status" value="1"/>
</dbReference>
<keyword evidence="5" id="KW-0505">Motor protein</keyword>
<dbReference type="PANTHER" id="PTHR23049">
    <property type="entry name" value="MYOSIN REGULATORY LIGHT CHAIN 2"/>
    <property type="match status" value="1"/>
</dbReference>
<proteinExistence type="predicted"/>
<feature type="domain" description="EF-hand" evidence="7">
    <location>
        <begin position="102"/>
        <end position="137"/>
    </location>
</feature>
<dbReference type="Gene3D" id="1.10.238.10">
    <property type="entry name" value="EF-hand"/>
    <property type="match status" value="2"/>
</dbReference>
<reference evidence="8" key="1">
    <citation type="submission" date="2023-09" db="UniProtKB">
        <authorList>
            <consortium name="Ensembl"/>
        </authorList>
    </citation>
    <scope>IDENTIFICATION</scope>
</reference>
<sequence>MPGRKTKKKEGGALRAQRASSNVFSNFEQTQIQEFKEAFTLMDQNRDGFIDKEDLKDTYASPDMCKTNVKDEELDAMLKEASGPINFTMFLNMFGEKLSGTDAEETILNAFKMLDSDGKGSINKDYIRRLLMSQADRMTAEEVDQMFQFSTIDSAGNLDYKALSYVLTHGKEKE</sequence>
<feature type="domain" description="EF-hand" evidence="7">
    <location>
        <begin position="30"/>
        <end position="65"/>
    </location>
</feature>
<gene>
    <name evidence="8" type="primary">MYL5</name>
</gene>
<dbReference type="GO" id="GO:0005509">
    <property type="term" value="F:calcium ion binding"/>
    <property type="evidence" value="ECO:0007669"/>
    <property type="project" value="InterPro"/>
</dbReference>
<keyword evidence="1" id="KW-0479">Metal-binding</keyword>
<dbReference type="SUPFAM" id="SSF47473">
    <property type="entry name" value="EF-hand"/>
    <property type="match status" value="1"/>
</dbReference>
<dbReference type="PROSITE" id="PS50222">
    <property type="entry name" value="EF_HAND_2"/>
    <property type="match status" value="2"/>
</dbReference>
<dbReference type="InterPro" id="IPR002048">
    <property type="entry name" value="EF_hand_dom"/>
</dbReference>
<dbReference type="Ensembl" id="ENSBMST00010016141.1">
    <property type="protein sequence ID" value="ENSBMSP00010014572.1"/>
    <property type="gene ID" value="ENSBMSG00010010639.1"/>
</dbReference>
<accession>A0A8C0D1G6</accession>
<dbReference type="InterPro" id="IPR011992">
    <property type="entry name" value="EF-hand-dom_pair"/>
</dbReference>
<dbReference type="Pfam" id="PF00036">
    <property type="entry name" value="EF-hand_1"/>
    <property type="match status" value="1"/>
</dbReference>
<evidence type="ECO:0000256" key="3">
    <source>
        <dbReference type="ARBA" id="ARBA00022837"/>
    </source>
</evidence>
<evidence type="ECO:0000313" key="8">
    <source>
        <dbReference type="Ensembl" id="ENSBMSP00010014572.1"/>
    </source>
</evidence>
<keyword evidence="2" id="KW-0677">Repeat</keyword>
<keyword evidence="6" id="KW-0514">Muscle protein</keyword>
<evidence type="ECO:0000256" key="2">
    <source>
        <dbReference type="ARBA" id="ARBA00022737"/>
    </source>
</evidence>
<name>A0A8C0D1G6_BALMU</name>
<protein>
    <submittedName>
        <fullName evidence="8">Myosin light chain 5</fullName>
    </submittedName>
</protein>
<organism evidence="8">
    <name type="scientific">Balaenoptera musculus</name>
    <name type="common">Blue whale</name>
    <dbReference type="NCBI Taxonomy" id="9771"/>
    <lineage>
        <taxon>Eukaryota</taxon>
        <taxon>Metazoa</taxon>
        <taxon>Chordata</taxon>
        <taxon>Craniata</taxon>
        <taxon>Vertebrata</taxon>
        <taxon>Euteleostomi</taxon>
        <taxon>Mammalia</taxon>
        <taxon>Eutheria</taxon>
        <taxon>Laurasiatheria</taxon>
        <taxon>Artiodactyla</taxon>
        <taxon>Whippomorpha</taxon>
        <taxon>Cetacea</taxon>
        <taxon>Mysticeti</taxon>
        <taxon>Balaenopteridae</taxon>
        <taxon>Balaenoptera</taxon>
    </lineage>
</organism>
<evidence type="ECO:0000256" key="4">
    <source>
        <dbReference type="ARBA" id="ARBA00023123"/>
    </source>
</evidence>
<dbReference type="SMART" id="SM00054">
    <property type="entry name" value="EFh"/>
    <property type="match status" value="2"/>
</dbReference>
<evidence type="ECO:0000256" key="1">
    <source>
        <dbReference type="ARBA" id="ARBA00022723"/>
    </source>
</evidence>
<dbReference type="GO" id="GO:0016459">
    <property type="term" value="C:myosin complex"/>
    <property type="evidence" value="ECO:0007669"/>
    <property type="project" value="UniProtKB-KW"/>
</dbReference>
<dbReference type="PROSITE" id="PS00018">
    <property type="entry name" value="EF_HAND_1"/>
    <property type="match status" value="1"/>
</dbReference>
<dbReference type="OMA" id="EVNQMFQ"/>
<dbReference type="Pfam" id="PF13202">
    <property type="entry name" value="EF-hand_5"/>
    <property type="match status" value="1"/>
</dbReference>
<dbReference type="GeneTree" id="ENSGT00940000163023"/>
<dbReference type="InterPro" id="IPR050403">
    <property type="entry name" value="Myosin_RLC"/>
</dbReference>
<dbReference type="FunFam" id="1.10.238.10:FF:000010">
    <property type="entry name" value="Myosin regulatory light chain 2, atrial isoform"/>
    <property type="match status" value="1"/>
</dbReference>
<evidence type="ECO:0000259" key="7">
    <source>
        <dbReference type="PROSITE" id="PS50222"/>
    </source>
</evidence>
<dbReference type="AlphaFoldDB" id="A0A8C0D1G6"/>
<evidence type="ECO:0000256" key="5">
    <source>
        <dbReference type="ARBA" id="ARBA00023175"/>
    </source>
</evidence>
<evidence type="ECO:0000256" key="6">
    <source>
        <dbReference type="ARBA" id="ARBA00023179"/>
    </source>
</evidence>